<evidence type="ECO:0000313" key="1">
    <source>
        <dbReference type="EMBL" id="HJB08022.1"/>
    </source>
</evidence>
<reference evidence="1" key="2">
    <citation type="submission" date="2021-04" db="EMBL/GenBank/DDBJ databases">
        <authorList>
            <person name="Gilroy R."/>
        </authorList>
    </citation>
    <scope>NUCLEOTIDE SEQUENCE</scope>
    <source>
        <strain evidence="1">CHK188-4685</strain>
    </source>
</reference>
<protein>
    <submittedName>
        <fullName evidence="1">Uncharacterized protein</fullName>
    </submittedName>
</protein>
<accession>A0A9D2L8K3</accession>
<dbReference type="EMBL" id="DWYS01000110">
    <property type="protein sequence ID" value="HJB08022.1"/>
    <property type="molecule type" value="Genomic_DNA"/>
</dbReference>
<name>A0A9D2L8K3_9FIRM</name>
<reference evidence="1" key="1">
    <citation type="journal article" date="2021" name="PeerJ">
        <title>Extensive microbial diversity within the chicken gut microbiome revealed by metagenomics and culture.</title>
        <authorList>
            <person name="Gilroy R."/>
            <person name="Ravi A."/>
            <person name="Getino M."/>
            <person name="Pursley I."/>
            <person name="Horton D.L."/>
            <person name="Alikhan N.F."/>
            <person name="Baker D."/>
            <person name="Gharbi K."/>
            <person name="Hall N."/>
            <person name="Watson M."/>
            <person name="Adriaenssens E.M."/>
            <person name="Foster-Nyarko E."/>
            <person name="Jarju S."/>
            <person name="Secka A."/>
            <person name="Antonio M."/>
            <person name="Oren A."/>
            <person name="Chaudhuri R.R."/>
            <person name="La Ragione R."/>
            <person name="Hildebrand F."/>
            <person name="Pallen M.J."/>
        </authorList>
    </citation>
    <scope>NUCLEOTIDE SEQUENCE</scope>
    <source>
        <strain evidence="1">CHK188-4685</strain>
    </source>
</reference>
<sequence length="95" mass="10603">MPKLKPSDQEERNRIVRACIAGNQERQGIDDAGLAKCLGVVPDTVRNKKKRPETFTLRELQIVSRALKFSPVQAASVVLGRDLTTSEIRDFVLGR</sequence>
<organism evidence="1 2">
    <name type="scientific">Candidatus Enterocloster faecavium</name>
    <dbReference type="NCBI Taxonomy" id="2838560"/>
    <lineage>
        <taxon>Bacteria</taxon>
        <taxon>Bacillati</taxon>
        <taxon>Bacillota</taxon>
        <taxon>Clostridia</taxon>
        <taxon>Lachnospirales</taxon>
        <taxon>Lachnospiraceae</taxon>
        <taxon>Enterocloster</taxon>
    </lineage>
</organism>
<evidence type="ECO:0000313" key="2">
    <source>
        <dbReference type="Proteomes" id="UP000886804"/>
    </source>
</evidence>
<dbReference type="Proteomes" id="UP000886804">
    <property type="component" value="Unassembled WGS sequence"/>
</dbReference>
<comment type="caution">
    <text evidence="1">The sequence shown here is derived from an EMBL/GenBank/DDBJ whole genome shotgun (WGS) entry which is preliminary data.</text>
</comment>
<dbReference type="AlphaFoldDB" id="A0A9D2L8K3"/>
<proteinExistence type="predicted"/>
<gene>
    <name evidence="1" type="ORF">H9716_09195</name>
</gene>